<proteinExistence type="predicted"/>
<organism evidence="1 2">
    <name type="scientific">Corchorus capsularis</name>
    <name type="common">Jute</name>
    <dbReference type="NCBI Taxonomy" id="210143"/>
    <lineage>
        <taxon>Eukaryota</taxon>
        <taxon>Viridiplantae</taxon>
        <taxon>Streptophyta</taxon>
        <taxon>Embryophyta</taxon>
        <taxon>Tracheophyta</taxon>
        <taxon>Spermatophyta</taxon>
        <taxon>Magnoliopsida</taxon>
        <taxon>eudicotyledons</taxon>
        <taxon>Gunneridae</taxon>
        <taxon>Pentapetalae</taxon>
        <taxon>rosids</taxon>
        <taxon>malvids</taxon>
        <taxon>Malvales</taxon>
        <taxon>Malvaceae</taxon>
        <taxon>Grewioideae</taxon>
        <taxon>Apeibeae</taxon>
        <taxon>Corchorus</taxon>
    </lineage>
</organism>
<dbReference type="Proteomes" id="UP000188268">
    <property type="component" value="Unassembled WGS sequence"/>
</dbReference>
<evidence type="ECO:0000313" key="1">
    <source>
        <dbReference type="EMBL" id="OMP10809.1"/>
    </source>
</evidence>
<dbReference type="Gramene" id="OMP10809">
    <property type="protein sequence ID" value="OMP10809"/>
    <property type="gene ID" value="CCACVL1_00782"/>
</dbReference>
<feature type="non-terminal residue" evidence="1">
    <location>
        <position position="1"/>
    </location>
</feature>
<feature type="non-terminal residue" evidence="1">
    <location>
        <position position="24"/>
    </location>
</feature>
<protein>
    <submittedName>
        <fullName evidence="1">Uncharacterized protein</fullName>
    </submittedName>
</protein>
<dbReference type="EMBL" id="AWWV01001896">
    <property type="protein sequence ID" value="OMP10809.1"/>
    <property type="molecule type" value="Genomic_DNA"/>
</dbReference>
<keyword evidence="2" id="KW-1185">Reference proteome</keyword>
<evidence type="ECO:0000313" key="2">
    <source>
        <dbReference type="Proteomes" id="UP000188268"/>
    </source>
</evidence>
<reference evidence="1 2" key="1">
    <citation type="submission" date="2013-09" db="EMBL/GenBank/DDBJ databases">
        <title>Corchorus capsularis genome sequencing.</title>
        <authorList>
            <person name="Alam M."/>
            <person name="Haque M.S."/>
            <person name="Islam M.S."/>
            <person name="Emdad E.M."/>
            <person name="Islam M.M."/>
            <person name="Ahmed B."/>
            <person name="Halim A."/>
            <person name="Hossen Q.M.M."/>
            <person name="Hossain M.Z."/>
            <person name="Ahmed R."/>
            <person name="Khan M.M."/>
            <person name="Islam R."/>
            <person name="Rashid M.M."/>
            <person name="Khan S.A."/>
            <person name="Rahman M.S."/>
            <person name="Alam M."/>
        </authorList>
    </citation>
    <scope>NUCLEOTIDE SEQUENCE [LARGE SCALE GENOMIC DNA]</scope>
    <source>
        <strain evidence="2">cv. CVL-1</strain>
        <tissue evidence="1">Whole seedling</tissue>
    </source>
</reference>
<sequence length="24" mass="2479">KPKFSPFVSSPPFLASIGIGTSLT</sequence>
<dbReference type="AlphaFoldDB" id="A0A1R3KUU5"/>
<accession>A0A1R3KUU5</accession>
<gene>
    <name evidence="1" type="ORF">CCACVL1_00782</name>
</gene>
<name>A0A1R3KUU5_COCAP</name>
<comment type="caution">
    <text evidence="1">The sequence shown here is derived from an EMBL/GenBank/DDBJ whole genome shotgun (WGS) entry which is preliminary data.</text>
</comment>